<name>A0A3S5AX42_9PLAT</name>
<feature type="domain" description="Zinc finger DNA-directed DNA polymerase family B alpha" evidence="1">
    <location>
        <begin position="101"/>
        <end position="130"/>
    </location>
</feature>
<dbReference type="InterPro" id="IPR015088">
    <property type="entry name" value="Znf_DNA-dir_DNA_pol_B_alpha"/>
</dbReference>
<evidence type="ECO:0000313" key="3">
    <source>
        <dbReference type="Proteomes" id="UP000784294"/>
    </source>
</evidence>
<dbReference type="Pfam" id="PF08996">
    <property type="entry name" value="zf-DNA_Pol"/>
    <property type="match status" value="1"/>
</dbReference>
<dbReference type="InterPro" id="IPR038256">
    <property type="entry name" value="Pol_alpha_znc_sf"/>
</dbReference>
<dbReference type="GO" id="GO:0003887">
    <property type="term" value="F:DNA-directed DNA polymerase activity"/>
    <property type="evidence" value="ECO:0007669"/>
    <property type="project" value="InterPro"/>
</dbReference>
<dbReference type="EMBL" id="CAAALY010087747">
    <property type="protein sequence ID" value="VEL27515.1"/>
    <property type="molecule type" value="Genomic_DNA"/>
</dbReference>
<sequence length="153" mass="16658">MLCLPSGQISLLANAICLQARHFVSIYQRGWLTCEDPACKASFRGPPPAAPVHNNSISDHTSDDMDELDAAAAAYQSHHLVDVSQHTLLWSSLGPSACPLCASCAGQTQMRQRYSETQLYRQLLFYRHLLAPISGSTVSSGCNYSSVANLNLF</sequence>
<keyword evidence="3" id="KW-1185">Reference proteome</keyword>
<proteinExistence type="predicted"/>
<dbReference type="Proteomes" id="UP000784294">
    <property type="component" value="Unassembled WGS sequence"/>
</dbReference>
<dbReference type="GO" id="GO:0006260">
    <property type="term" value="P:DNA replication"/>
    <property type="evidence" value="ECO:0007669"/>
    <property type="project" value="InterPro"/>
</dbReference>
<organism evidence="2 3">
    <name type="scientific">Protopolystoma xenopodis</name>
    <dbReference type="NCBI Taxonomy" id="117903"/>
    <lineage>
        <taxon>Eukaryota</taxon>
        <taxon>Metazoa</taxon>
        <taxon>Spiralia</taxon>
        <taxon>Lophotrochozoa</taxon>
        <taxon>Platyhelminthes</taxon>
        <taxon>Monogenea</taxon>
        <taxon>Polyopisthocotylea</taxon>
        <taxon>Polystomatidea</taxon>
        <taxon>Polystomatidae</taxon>
        <taxon>Protopolystoma</taxon>
    </lineage>
</organism>
<accession>A0A3S5AX42</accession>
<dbReference type="AlphaFoldDB" id="A0A3S5AX42"/>
<evidence type="ECO:0000313" key="2">
    <source>
        <dbReference type="EMBL" id="VEL27515.1"/>
    </source>
</evidence>
<evidence type="ECO:0000259" key="1">
    <source>
        <dbReference type="Pfam" id="PF08996"/>
    </source>
</evidence>
<dbReference type="Gene3D" id="1.10.3200.20">
    <property type="entry name" value="DNA Polymerase alpha, zinc finger"/>
    <property type="match status" value="1"/>
</dbReference>
<dbReference type="OrthoDB" id="6755010at2759"/>
<comment type="caution">
    <text evidence="2">The sequence shown here is derived from an EMBL/GenBank/DDBJ whole genome shotgun (WGS) entry which is preliminary data.</text>
</comment>
<gene>
    <name evidence="2" type="ORF">PXEA_LOCUS20955</name>
</gene>
<protein>
    <recommendedName>
        <fullName evidence="1">Zinc finger DNA-directed DNA polymerase family B alpha domain-containing protein</fullName>
    </recommendedName>
</protein>
<reference evidence="2" key="1">
    <citation type="submission" date="2018-11" db="EMBL/GenBank/DDBJ databases">
        <authorList>
            <consortium name="Pathogen Informatics"/>
        </authorList>
    </citation>
    <scope>NUCLEOTIDE SEQUENCE</scope>
</reference>